<gene>
    <name evidence="3" type="ORF">SAMN05216429_11118</name>
</gene>
<dbReference type="InterPro" id="IPR054402">
    <property type="entry name" value="Tt1218-like_dom"/>
</dbReference>
<dbReference type="EMBL" id="FOSC01000011">
    <property type="protein sequence ID" value="SFK14092.1"/>
    <property type="molecule type" value="Genomic_DNA"/>
</dbReference>
<evidence type="ECO:0000259" key="2">
    <source>
        <dbReference type="Pfam" id="PF22150"/>
    </source>
</evidence>
<evidence type="ECO:0000313" key="4">
    <source>
        <dbReference type="Proteomes" id="UP000199445"/>
    </source>
</evidence>
<keyword evidence="4" id="KW-1185">Reference proteome</keyword>
<evidence type="ECO:0000313" key="3">
    <source>
        <dbReference type="EMBL" id="SFK14092.1"/>
    </source>
</evidence>
<keyword evidence="1" id="KW-0812">Transmembrane</keyword>
<dbReference type="AlphaFoldDB" id="A0A1I3X2S5"/>
<dbReference type="Pfam" id="PF07963">
    <property type="entry name" value="N_methyl"/>
    <property type="match status" value="1"/>
</dbReference>
<organism evidence="3 4">
    <name type="scientific">Marinobacter persicus</name>
    <dbReference type="NCBI Taxonomy" id="930118"/>
    <lineage>
        <taxon>Bacteria</taxon>
        <taxon>Pseudomonadati</taxon>
        <taxon>Pseudomonadota</taxon>
        <taxon>Gammaproteobacteria</taxon>
        <taxon>Pseudomonadales</taxon>
        <taxon>Marinobacteraceae</taxon>
        <taxon>Marinobacter</taxon>
    </lineage>
</organism>
<dbReference type="InterPro" id="IPR013362">
    <property type="entry name" value="Pilus_4_PilV"/>
</dbReference>
<dbReference type="RefSeq" id="WP_091705943.1">
    <property type="nucleotide sequence ID" value="NZ_BMYN01000007.1"/>
</dbReference>
<sequence length="175" mass="18867">MEQMSARWPFFATTNPASLKGFTLIEILVTLFIVAIGLLGLAALVLEGMRNNQGAYLRTQATVLAYDMADRMRANKSNVTDYAGFSTDGASTKLPDCVTSDAGCPPTAQVTRDLVEWTREIQGVGSDMALLPGGEGEIERDAGTSVYTITITWEEVSRDGSEIDSDNSYSVQLAL</sequence>
<name>A0A1I3X2S5_9GAMM</name>
<feature type="transmembrane region" description="Helical" evidence="1">
    <location>
        <begin position="24"/>
        <end position="46"/>
    </location>
</feature>
<protein>
    <submittedName>
        <fullName evidence="3">Type IV pilus assembly protein PilV</fullName>
    </submittedName>
</protein>
<feature type="domain" description="Type IV pilin Tt1218-like" evidence="2">
    <location>
        <begin position="43"/>
        <end position="114"/>
    </location>
</feature>
<dbReference type="InterPro" id="IPR045584">
    <property type="entry name" value="Pilin-like"/>
</dbReference>
<dbReference type="NCBIfam" id="TIGR02532">
    <property type="entry name" value="IV_pilin_GFxxxE"/>
    <property type="match status" value="1"/>
</dbReference>
<accession>A0A1I3X2S5</accession>
<dbReference type="OrthoDB" id="8547299at2"/>
<dbReference type="NCBIfam" id="TIGR02523">
    <property type="entry name" value="type_IV_pilV"/>
    <property type="match status" value="1"/>
</dbReference>
<keyword evidence="1" id="KW-1133">Transmembrane helix</keyword>
<dbReference type="InterPro" id="IPR012902">
    <property type="entry name" value="N_methyl_site"/>
</dbReference>
<evidence type="ECO:0000256" key="1">
    <source>
        <dbReference type="SAM" id="Phobius"/>
    </source>
</evidence>
<reference evidence="3 4" key="1">
    <citation type="submission" date="2016-10" db="EMBL/GenBank/DDBJ databases">
        <authorList>
            <person name="de Groot N.N."/>
        </authorList>
    </citation>
    <scope>NUCLEOTIDE SEQUENCE [LARGE SCALE GENOMIC DNA]</scope>
    <source>
        <strain evidence="3 4">IBRC-M 10445</strain>
    </source>
</reference>
<dbReference type="Pfam" id="PF22150">
    <property type="entry name" value="Tt1218-like"/>
    <property type="match status" value="1"/>
</dbReference>
<dbReference type="Proteomes" id="UP000199445">
    <property type="component" value="Unassembled WGS sequence"/>
</dbReference>
<dbReference type="SUPFAM" id="SSF54523">
    <property type="entry name" value="Pili subunits"/>
    <property type="match status" value="1"/>
</dbReference>
<keyword evidence="1" id="KW-0472">Membrane</keyword>
<proteinExistence type="predicted"/>